<dbReference type="Proteomes" id="UP000468581">
    <property type="component" value="Unassembled WGS sequence"/>
</dbReference>
<reference evidence="3 4" key="1">
    <citation type="submission" date="2020-01" db="EMBL/GenBank/DDBJ databases">
        <title>Leptobacterium flavescens.</title>
        <authorList>
            <person name="Wang G."/>
        </authorList>
    </citation>
    <scope>NUCLEOTIDE SEQUENCE [LARGE SCALE GENOMIC DNA]</scope>
    <source>
        <strain evidence="3 4">KCTC 22160</strain>
    </source>
</reference>
<evidence type="ECO:0000313" key="3">
    <source>
        <dbReference type="EMBL" id="NER15347.1"/>
    </source>
</evidence>
<dbReference type="RefSeq" id="WP_163608631.1">
    <property type="nucleotide sequence ID" value="NZ_JAABOO010000004.1"/>
</dbReference>
<protein>
    <submittedName>
        <fullName evidence="3">Uncharacterized protein</fullName>
    </submittedName>
</protein>
<sequence length="110" mass="12528">MKEFNKYQTLFALKQLILIAAIYTMVVQPVYIAFAPFSEGNYELVDLLEGSDEDSDTEETEEDGKKEKVELQISRPNSQFIAFTRNSSDIDNQNLLQDPNLEIPIPPPES</sequence>
<feature type="region of interest" description="Disordered" evidence="1">
    <location>
        <begin position="90"/>
        <end position="110"/>
    </location>
</feature>
<keyword evidence="2" id="KW-0472">Membrane</keyword>
<feature type="compositionally biased region" description="Acidic residues" evidence="1">
    <location>
        <begin position="49"/>
        <end position="62"/>
    </location>
</feature>
<name>A0A6P0UR37_9FLAO</name>
<accession>A0A6P0UR37</accession>
<keyword evidence="2" id="KW-0812">Transmembrane</keyword>
<keyword evidence="4" id="KW-1185">Reference proteome</keyword>
<feature type="region of interest" description="Disordered" evidence="1">
    <location>
        <begin position="48"/>
        <end position="69"/>
    </location>
</feature>
<evidence type="ECO:0000256" key="1">
    <source>
        <dbReference type="SAM" id="MobiDB-lite"/>
    </source>
</evidence>
<evidence type="ECO:0000313" key="4">
    <source>
        <dbReference type="Proteomes" id="UP000468581"/>
    </source>
</evidence>
<proteinExistence type="predicted"/>
<dbReference type="EMBL" id="JAABOO010000004">
    <property type="protein sequence ID" value="NER15347.1"/>
    <property type="molecule type" value="Genomic_DNA"/>
</dbReference>
<keyword evidence="2" id="KW-1133">Transmembrane helix</keyword>
<evidence type="ECO:0000256" key="2">
    <source>
        <dbReference type="SAM" id="Phobius"/>
    </source>
</evidence>
<comment type="caution">
    <text evidence="3">The sequence shown here is derived from an EMBL/GenBank/DDBJ whole genome shotgun (WGS) entry which is preliminary data.</text>
</comment>
<gene>
    <name evidence="3" type="ORF">GWK08_17970</name>
</gene>
<organism evidence="3 4">
    <name type="scientific">Leptobacterium flavescens</name>
    <dbReference type="NCBI Taxonomy" id="472055"/>
    <lineage>
        <taxon>Bacteria</taxon>
        <taxon>Pseudomonadati</taxon>
        <taxon>Bacteroidota</taxon>
        <taxon>Flavobacteriia</taxon>
        <taxon>Flavobacteriales</taxon>
        <taxon>Flavobacteriaceae</taxon>
        <taxon>Leptobacterium</taxon>
    </lineage>
</organism>
<dbReference type="AlphaFoldDB" id="A0A6P0UR37"/>
<feature type="transmembrane region" description="Helical" evidence="2">
    <location>
        <begin position="12"/>
        <end position="34"/>
    </location>
</feature>